<organism evidence="3 4">
    <name type="scientific">Dyadobacter linearis</name>
    <dbReference type="NCBI Taxonomy" id="2823330"/>
    <lineage>
        <taxon>Bacteria</taxon>
        <taxon>Pseudomonadati</taxon>
        <taxon>Bacteroidota</taxon>
        <taxon>Cytophagia</taxon>
        <taxon>Cytophagales</taxon>
        <taxon>Spirosomataceae</taxon>
        <taxon>Dyadobacter</taxon>
    </lineage>
</organism>
<comment type="caution">
    <text evidence="3">The sequence shown here is derived from an EMBL/GenBank/DDBJ whole genome shotgun (WGS) entry which is preliminary data.</text>
</comment>
<keyword evidence="1" id="KW-0732">Signal</keyword>
<sequence length="269" mass="30761">MKAIFLSKVTFSLLLISAVTVGTAYAQSDKTTKSEKKERKSQIHIRVTEEEDGKTKDIEKSYEVGAMTSEERDKFVEKVLDSLGVDKKKKQTISITMDDGDNDVLIAKKRRKAIIDHRDDREPLAFHWDNDFSYDFNFDTEKLRNNMRSFEREMRPKAKVFMRDMEDFGKNLGEVWEKEVTKPASVRSLNVYANNPDNGMLNLRFSVPEKGDVTITITDTKGKEVGSKSIKDFEGEFVGQIELKKNTKGTLFVTVVQNEDGTVKRIVLP</sequence>
<evidence type="ECO:0000259" key="2">
    <source>
        <dbReference type="Pfam" id="PF18962"/>
    </source>
</evidence>
<evidence type="ECO:0000256" key="1">
    <source>
        <dbReference type="SAM" id="SignalP"/>
    </source>
</evidence>
<keyword evidence="4" id="KW-1185">Reference proteome</keyword>
<proteinExistence type="predicted"/>
<feature type="chain" id="PRO_5045155001" description="Secretion system C-terminal sorting domain-containing protein" evidence="1">
    <location>
        <begin position="27"/>
        <end position="269"/>
    </location>
</feature>
<dbReference type="EMBL" id="CAJRAU010000005">
    <property type="protein sequence ID" value="CAG5071664.1"/>
    <property type="molecule type" value="Genomic_DNA"/>
</dbReference>
<evidence type="ECO:0000313" key="4">
    <source>
        <dbReference type="Proteomes" id="UP000679725"/>
    </source>
</evidence>
<accession>A0ABN7RE84</accession>
<dbReference type="RefSeq" id="WP_215234963.1">
    <property type="nucleotide sequence ID" value="NZ_CAJRAU010000005.1"/>
</dbReference>
<feature type="signal peptide" evidence="1">
    <location>
        <begin position="1"/>
        <end position="26"/>
    </location>
</feature>
<dbReference type="Pfam" id="PF18962">
    <property type="entry name" value="Por_Secre_tail"/>
    <property type="match status" value="1"/>
</dbReference>
<dbReference type="Proteomes" id="UP000679725">
    <property type="component" value="Unassembled WGS sequence"/>
</dbReference>
<reference evidence="3 4" key="1">
    <citation type="submission" date="2021-04" db="EMBL/GenBank/DDBJ databases">
        <authorList>
            <person name="Rodrigo-Torres L."/>
            <person name="Arahal R. D."/>
            <person name="Lucena T."/>
        </authorList>
    </citation>
    <scope>NUCLEOTIDE SEQUENCE [LARGE SCALE GENOMIC DNA]</scope>
    <source>
        <strain evidence="3 4">CECT 9623</strain>
    </source>
</reference>
<protein>
    <recommendedName>
        <fullName evidence="2">Secretion system C-terminal sorting domain-containing protein</fullName>
    </recommendedName>
</protein>
<evidence type="ECO:0000313" key="3">
    <source>
        <dbReference type="EMBL" id="CAG5071664.1"/>
    </source>
</evidence>
<name>A0ABN7RE84_9BACT</name>
<gene>
    <name evidence="3" type="ORF">DYBT9623_03655</name>
</gene>
<feature type="domain" description="Secretion system C-terminal sorting" evidence="2">
    <location>
        <begin position="195"/>
        <end position="267"/>
    </location>
</feature>
<dbReference type="InterPro" id="IPR026444">
    <property type="entry name" value="Secre_tail"/>
</dbReference>